<keyword evidence="1" id="KW-0436">Ligase</keyword>
<dbReference type="Pfam" id="PF00501">
    <property type="entry name" value="AMP-binding"/>
    <property type="match status" value="1"/>
</dbReference>
<gene>
    <name evidence="6" type="primary">CSON001456</name>
</gene>
<accession>A0A336LRK4</accession>
<sequence length="631" mass="70183">MAKGQSGPDQIKVAENFWTIDPQTPVKLKLTKEGVGARQPISVPGLLTKVAQEYPNHSALCYKNINNTWQKITYSKEWFISDLAAIHAGGIIAGIYTTNSAESVQHILESSRSNIVIVDDAKQMEKINAIKKNLPELKAVVQTQPPYAPYVKRENGYYRWAELEEMNVQDVTEEFQKRMNEIAINQCCCLVYTSGTVGNPKGVMLSHDNLTWDSYATGLRLPCMVPGKEVIVSYLPLSHVAAQMVDIFMSMTYAVTVYFADKDALKGSLIRTLQDARPTRLLGVPRVYEKIHEKMLAIGSQSGAIKKVISSWAKSVTLQHHMDQMQKRPSNSLQYKIVKNLIFSKVKEALGLNRCTTMVSAAAPISVEVKKYFMSLDMPLMEAFGMSETSGAHSMTSPDSFNLETIGRQIDGSETMLANPDDNKHGELLMRGRHIFMGYIGDIEKTKEALQDGWLHSGDLAHIDDDGFIYITGRIKELLITAGGENIPPVHIEHLVKAELPAISNAFLIGDKKKFLTMLVALKTDMDPDTGAPRDSLHPETLKLMKDLGVEYTRLSEILKAGPDMKVLKAIEDAIGRANKKAISNAQKIQKFAILPHDFSVATGELGPTLKVKRNVVVKMYDHIIEGFYKD</sequence>
<evidence type="ECO:0000256" key="2">
    <source>
        <dbReference type="ARBA" id="ARBA00022832"/>
    </source>
</evidence>
<feature type="domain" description="AMP-dependent synthetase/ligase" evidence="5">
    <location>
        <begin position="76"/>
        <end position="439"/>
    </location>
</feature>
<evidence type="ECO:0000256" key="4">
    <source>
        <dbReference type="ARBA" id="ARBA00026121"/>
    </source>
</evidence>
<evidence type="ECO:0000256" key="3">
    <source>
        <dbReference type="ARBA" id="ARBA00023098"/>
    </source>
</evidence>
<dbReference type="GO" id="GO:0005783">
    <property type="term" value="C:endoplasmic reticulum"/>
    <property type="evidence" value="ECO:0007669"/>
    <property type="project" value="TreeGrafter"/>
</dbReference>
<dbReference type="VEuPathDB" id="VectorBase:CSON001456"/>
<dbReference type="GO" id="GO:0016020">
    <property type="term" value="C:membrane"/>
    <property type="evidence" value="ECO:0007669"/>
    <property type="project" value="TreeGrafter"/>
</dbReference>
<dbReference type="PANTHER" id="PTHR43272">
    <property type="entry name" value="LONG-CHAIN-FATTY-ACID--COA LIGASE"/>
    <property type="match status" value="1"/>
</dbReference>
<keyword evidence="2" id="KW-0276">Fatty acid metabolism</keyword>
<evidence type="ECO:0000259" key="5">
    <source>
        <dbReference type="Pfam" id="PF00501"/>
    </source>
</evidence>
<dbReference type="InterPro" id="IPR042099">
    <property type="entry name" value="ANL_N_sf"/>
</dbReference>
<reference evidence="6" key="1">
    <citation type="submission" date="2018-07" db="EMBL/GenBank/DDBJ databases">
        <authorList>
            <person name="Quirk P.G."/>
            <person name="Krulwich T.A."/>
        </authorList>
    </citation>
    <scope>NUCLEOTIDE SEQUENCE</scope>
</reference>
<proteinExistence type="predicted"/>
<dbReference type="InterPro" id="IPR000873">
    <property type="entry name" value="AMP-dep_synth/lig_dom"/>
</dbReference>
<dbReference type="EMBL" id="UFQT01000121">
    <property type="protein sequence ID" value="SSX20425.1"/>
    <property type="molecule type" value="Genomic_DNA"/>
</dbReference>
<dbReference type="GO" id="GO:0004467">
    <property type="term" value="F:long-chain fatty acid-CoA ligase activity"/>
    <property type="evidence" value="ECO:0007669"/>
    <property type="project" value="UniProtKB-EC"/>
</dbReference>
<name>A0A336LRK4_CULSO</name>
<dbReference type="EC" id="6.2.1.3" evidence="4"/>
<protein>
    <recommendedName>
        <fullName evidence="4">long-chain-fatty-acid--CoA ligase</fullName>
        <ecNumber evidence="4">6.2.1.3</ecNumber>
    </recommendedName>
</protein>
<dbReference type="SUPFAM" id="SSF56801">
    <property type="entry name" value="Acetyl-CoA synthetase-like"/>
    <property type="match status" value="1"/>
</dbReference>
<dbReference type="AlphaFoldDB" id="A0A336LRK4"/>
<evidence type="ECO:0000256" key="1">
    <source>
        <dbReference type="ARBA" id="ARBA00022598"/>
    </source>
</evidence>
<keyword evidence="3" id="KW-0443">Lipid metabolism</keyword>
<dbReference type="PANTHER" id="PTHR43272:SF32">
    <property type="entry name" value="AMP-DEPENDENT SYNTHETASE_LIGASE DOMAIN-CONTAINING PROTEIN"/>
    <property type="match status" value="1"/>
</dbReference>
<dbReference type="Gene3D" id="3.40.50.12780">
    <property type="entry name" value="N-terminal domain of ligase-like"/>
    <property type="match status" value="1"/>
</dbReference>
<organism evidence="6">
    <name type="scientific">Culicoides sonorensis</name>
    <name type="common">Biting midge</name>
    <dbReference type="NCBI Taxonomy" id="179676"/>
    <lineage>
        <taxon>Eukaryota</taxon>
        <taxon>Metazoa</taxon>
        <taxon>Ecdysozoa</taxon>
        <taxon>Arthropoda</taxon>
        <taxon>Hexapoda</taxon>
        <taxon>Insecta</taxon>
        <taxon>Pterygota</taxon>
        <taxon>Neoptera</taxon>
        <taxon>Endopterygota</taxon>
        <taxon>Diptera</taxon>
        <taxon>Nematocera</taxon>
        <taxon>Chironomoidea</taxon>
        <taxon>Ceratopogonidae</taxon>
        <taxon>Ceratopogoninae</taxon>
        <taxon>Culicoides</taxon>
        <taxon>Monoculicoides</taxon>
    </lineage>
</organism>
<evidence type="ECO:0000313" key="6">
    <source>
        <dbReference type="EMBL" id="SSX20425.1"/>
    </source>
</evidence>
<dbReference type="OMA" id="FNRPGPN"/>